<evidence type="ECO:0000313" key="2">
    <source>
        <dbReference type="Proteomes" id="UP000299102"/>
    </source>
</evidence>
<dbReference type="Proteomes" id="UP000299102">
    <property type="component" value="Unassembled WGS sequence"/>
</dbReference>
<proteinExistence type="predicted"/>
<protein>
    <submittedName>
        <fullName evidence="1">Uncharacterized protein</fullName>
    </submittedName>
</protein>
<evidence type="ECO:0000313" key="1">
    <source>
        <dbReference type="EMBL" id="GBP23775.1"/>
    </source>
</evidence>
<dbReference type="AlphaFoldDB" id="A0A4C1UBG1"/>
<dbReference type="EMBL" id="BGZK01000153">
    <property type="protein sequence ID" value="GBP23775.1"/>
    <property type="molecule type" value="Genomic_DNA"/>
</dbReference>
<organism evidence="1 2">
    <name type="scientific">Eumeta variegata</name>
    <name type="common">Bagworm moth</name>
    <name type="synonym">Eumeta japonica</name>
    <dbReference type="NCBI Taxonomy" id="151549"/>
    <lineage>
        <taxon>Eukaryota</taxon>
        <taxon>Metazoa</taxon>
        <taxon>Ecdysozoa</taxon>
        <taxon>Arthropoda</taxon>
        <taxon>Hexapoda</taxon>
        <taxon>Insecta</taxon>
        <taxon>Pterygota</taxon>
        <taxon>Neoptera</taxon>
        <taxon>Endopterygota</taxon>
        <taxon>Lepidoptera</taxon>
        <taxon>Glossata</taxon>
        <taxon>Ditrysia</taxon>
        <taxon>Tineoidea</taxon>
        <taxon>Psychidae</taxon>
        <taxon>Oiketicinae</taxon>
        <taxon>Eumeta</taxon>
    </lineage>
</organism>
<gene>
    <name evidence="1" type="ORF">EVAR_13732_1</name>
</gene>
<keyword evidence="2" id="KW-1185">Reference proteome</keyword>
<reference evidence="1 2" key="1">
    <citation type="journal article" date="2019" name="Commun. Biol.">
        <title>The bagworm genome reveals a unique fibroin gene that provides high tensile strength.</title>
        <authorList>
            <person name="Kono N."/>
            <person name="Nakamura H."/>
            <person name="Ohtoshi R."/>
            <person name="Tomita M."/>
            <person name="Numata K."/>
            <person name="Arakawa K."/>
        </authorList>
    </citation>
    <scope>NUCLEOTIDE SEQUENCE [LARGE SCALE GENOMIC DNA]</scope>
</reference>
<accession>A0A4C1UBG1</accession>
<comment type="caution">
    <text evidence="1">The sequence shown here is derived from an EMBL/GenBank/DDBJ whole genome shotgun (WGS) entry which is preliminary data.</text>
</comment>
<name>A0A4C1UBG1_EUMVA</name>
<sequence length="125" mass="13555">MRFGNTAGSEIAIIKFENIGARARPAAHFDAVPNFWADATASGPSSSDLPVSSSGRKQILVMATHRHNAVRGSTSRSNHLIGMLQYASKPATRFPQTSPFAFARCLSNSMELIIMIKPRSFAQYG</sequence>